<proteinExistence type="predicted"/>
<dbReference type="PANTHER" id="PTHR47332">
    <property type="entry name" value="SET DOMAIN-CONTAINING PROTEIN 5"/>
    <property type="match status" value="1"/>
</dbReference>
<dbReference type="Pfam" id="PF00856">
    <property type="entry name" value="SET"/>
    <property type="match status" value="1"/>
</dbReference>
<reference evidence="3 4" key="1">
    <citation type="submission" date="2019-07" db="EMBL/GenBank/DDBJ databases">
        <title>Finished genome of Venturia effusa.</title>
        <authorList>
            <person name="Young C.A."/>
            <person name="Cox M.P."/>
            <person name="Ganley A.R.D."/>
            <person name="David W.J."/>
        </authorList>
    </citation>
    <scope>NUCLEOTIDE SEQUENCE [LARGE SCALE GENOMIC DNA]</scope>
    <source>
        <strain evidence="4">albino</strain>
    </source>
</reference>
<dbReference type="Gene3D" id="2.170.270.10">
    <property type="entry name" value="SET domain"/>
    <property type="match status" value="1"/>
</dbReference>
<dbReference type="PROSITE" id="PS50280">
    <property type="entry name" value="SET"/>
    <property type="match status" value="1"/>
</dbReference>
<organism evidence="3 4">
    <name type="scientific">Venturia effusa</name>
    <dbReference type="NCBI Taxonomy" id="50376"/>
    <lineage>
        <taxon>Eukaryota</taxon>
        <taxon>Fungi</taxon>
        <taxon>Dikarya</taxon>
        <taxon>Ascomycota</taxon>
        <taxon>Pezizomycotina</taxon>
        <taxon>Dothideomycetes</taxon>
        <taxon>Pleosporomycetidae</taxon>
        <taxon>Venturiales</taxon>
        <taxon>Venturiaceae</taxon>
        <taxon>Venturia</taxon>
    </lineage>
</organism>
<dbReference type="Proteomes" id="UP000316270">
    <property type="component" value="Chromosome 3"/>
</dbReference>
<feature type="domain" description="SET" evidence="2">
    <location>
        <begin position="13"/>
        <end position="174"/>
    </location>
</feature>
<dbReference type="EMBL" id="CP042187">
    <property type="protein sequence ID" value="QDS69363.1"/>
    <property type="molecule type" value="Genomic_DNA"/>
</dbReference>
<feature type="region of interest" description="Disordered" evidence="1">
    <location>
        <begin position="226"/>
        <end position="261"/>
    </location>
</feature>
<gene>
    <name evidence="3" type="ORF">FKW77_004227</name>
</gene>
<protein>
    <recommendedName>
        <fullName evidence="2">SET domain-containing protein</fullName>
    </recommendedName>
</protein>
<feature type="compositionally biased region" description="Basic and acidic residues" evidence="1">
    <location>
        <begin position="227"/>
        <end position="261"/>
    </location>
</feature>
<sequence>MSEQPPAKRRVAPDLLSSTTTHPYKIQQLPNKGLGLIATQTMTPLSTIVLQEDPILRIPATMDENDDTALQIWLERYLLTMPAPIADLNRKATFALLNAHPEKGPLAGILQTNGFQLPAEEEWPECRGLFVTVSRINHSCVPNCAQRWDAGRSVMMVMPVRGIEVGEEITLSYLEGVEEMSIGERRESLLSDFGFWCECELCVAEGGSEGGQKNDVAPPEVNVAVEKAGDAEHTPEKARVGREKENKSLGKGEKPAWKLSW</sequence>
<dbReference type="OrthoDB" id="265717at2759"/>
<evidence type="ECO:0000313" key="4">
    <source>
        <dbReference type="Proteomes" id="UP000316270"/>
    </source>
</evidence>
<evidence type="ECO:0000313" key="3">
    <source>
        <dbReference type="EMBL" id="QDS69363.1"/>
    </source>
</evidence>
<accession>A0A517L152</accession>
<dbReference type="InterPro" id="IPR053185">
    <property type="entry name" value="SET_domain_protein"/>
</dbReference>
<dbReference type="STRING" id="50376.A0A517L152"/>
<dbReference type="AlphaFoldDB" id="A0A517L152"/>
<dbReference type="InterPro" id="IPR046341">
    <property type="entry name" value="SET_dom_sf"/>
</dbReference>
<dbReference type="SUPFAM" id="SSF82199">
    <property type="entry name" value="SET domain"/>
    <property type="match status" value="1"/>
</dbReference>
<dbReference type="CDD" id="cd20071">
    <property type="entry name" value="SET_SMYD"/>
    <property type="match status" value="1"/>
</dbReference>
<dbReference type="InterPro" id="IPR001214">
    <property type="entry name" value="SET_dom"/>
</dbReference>
<keyword evidence="4" id="KW-1185">Reference proteome</keyword>
<evidence type="ECO:0000256" key="1">
    <source>
        <dbReference type="SAM" id="MobiDB-lite"/>
    </source>
</evidence>
<name>A0A517L152_9PEZI</name>
<evidence type="ECO:0000259" key="2">
    <source>
        <dbReference type="PROSITE" id="PS50280"/>
    </source>
</evidence>
<dbReference type="PANTHER" id="PTHR47332:SF4">
    <property type="entry name" value="SET DOMAIN-CONTAINING PROTEIN 5"/>
    <property type="match status" value="1"/>
</dbReference>